<evidence type="ECO:0000313" key="2">
    <source>
        <dbReference type="EMBL" id="AGI11004.1"/>
    </source>
</evidence>
<protein>
    <submittedName>
        <fullName evidence="2">Uncharacterized protein</fullName>
    </submittedName>
</protein>
<keyword evidence="1" id="KW-1133">Transmembrane helix</keyword>
<sequence>MIVWYKKRRNMKSITILQIIFDIILIAGNGYLGFAYESIYLLVALLWCLCLLLHINMFNMFN</sequence>
<reference evidence="2 3" key="1">
    <citation type="journal article" date="2013" name="Appl. Environ. Microbiol.">
        <title>Investigation of the Relationship between Lactococcal Host Cell Wall Polysaccharide Genotype and 936 Phage Receptor Binding Protein Phylogeny.</title>
        <authorList>
            <person name="Mahony J."/>
            <person name="Kot W."/>
            <person name="Murphy J."/>
            <person name="Ainsworth S."/>
            <person name="Neve H."/>
            <person name="Hansen L.H."/>
            <person name="Heller K.J."/>
            <person name="Sorensen S.J."/>
            <person name="Hammer K."/>
            <person name="Cambillau C."/>
            <person name="Vogensen F.K."/>
            <person name="van Sinderen D."/>
        </authorList>
    </citation>
    <scope>NUCLEOTIDE SEQUENCE [LARGE SCALE GENOMIC DNA]</scope>
</reference>
<evidence type="ECO:0000256" key="1">
    <source>
        <dbReference type="SAM" id="Phobius"/>
    </source>
</evidence>
<organism evidence="2 3">
    <name type="scientific">Lactococcus lactis phage P113G</name>
    <dbReference type="NCBI Taxonomy" id="213773"/>
    <lineage>
        <taxon>Viruses</taxon>
        <taxon>Duplodnaviria</taxon>
        <taxon>Heunggongvirae</taxon>
        <taxon>Uroviricota</taxon>
        <taxon>Caudoviricetes</taxon>
        <taxon>Skunavirus</taxon>
        <taxon>Skunavirus p272</taxon>
    </lineage>
</organism>
<gene>
    <name evidence="2" type="ORF">P113G_0050</name>
</gene>
<name>R9R1Z8_9CAUD</name>
<evidence type="ECO:0000313" key="3">
    <source>
        <dbReference type="Proteomes" id="UP000014661"/>
    </source>
</evidence>
<accession>R9R1Z8</accession>
<proteinExistence type="predicted"/>
<feature type="transmembrane region" description="Helical" evidence="1">
    <location>
        <begin position="38"/>
        <end position="58"/>
    </location>
</feature>
<feature type="transmembrane region" description="Helical" evidence="1">
    <location>
        <begin position="12"/>
        <end position="32"/>
    </location>
</feature>
<dbReference type="EMBL" id="KC182548">
    <property type="protein sequence ID" value="AGI11004.1"/>
    <property type="molecule type" value="Genomic_DNA"/>
</dbReference>
<keyword evidence="1" id="KW-0812">Transmembrane</keyword>
<keyword evidence="1" id="KW-0472">Membrane</keyword>
<dbReference type="Proteomes" id="UP000014661">
    <property type="component" value="Segment"/>
</dbReference>